<accession>A0A4Z0A6Z8</accession>
<dbReference type="EMBL" id="SFCI01000142">
    <property type="protein sequence ID" value="TFY82107.1"/>
    <property type="molecule type" value="Genomic_DNA"/>
</dbReference>
<reference evidence="1 2" key="1">
    <citation type="submission" date="2019-02" db="EMBL/GenBank/DDBJ databases">
        <title>Genome sequencing of the rare red list fungi Hericium alpestre (H. flagellum).</title>
        <authorList>
            <person name="Buettner E."/>
            <person name="Kellner H."/>
        </authorList>
    </citation>
    <scope>NUCLEOTIDE SEQUENCE [LARGE SCALE GENOMIC DNA]</scope>
    <source>
        <strain evidence="1 2">DSM 108284</strain>
    </source>
</reference>
<dbReference type="OrthoDB" id="5429442at2759"/>
<proteinExistence type="predicted"/>
<dbReference type="Proteomes" id="UP000298061">
    <property type="component" value="Unassembled WGS sequence"/>
</dbReference>
<protein>
    <submittedName>
        <fullName evidence="1">Uncharacterized protein</fullName>
    </submittedName>
</protein>
<keyword evidence="2" id="KW-1185">Reference proteome</keyword>
<organism evidence="1 2">
    <name type="scientific">Hericium alpestre</name>
    <dbReference type="NCBI Taxonomy" id="135208"/>
    <lineage>
        <taxon>Eukaryota</taxon>
        <taxon>Fungi</taxon>
        <taxon>Dikarya</taxon>
        <taxon>Basidiomycota</taxon>
        <taxon>Agaricomycotina</taxon>
        <taxon>Agaricomycetes</taxon>
        <taxon>Russulales</taxon>
        <taxon>Hericiaceae</taxon>
        <taxon>Hericium</taxon>
    </lineage>
</organism>
<name>A0A4Z0A6Z8_9AGAM</name>
<sequence>MCVGNRAQSSIVYVNGQLHALYTNATKCVDQHLGKPYLKPTSTPLYYGVALSMGFIGEHKESNSTTDDLVFYASFGQPEIEFPCNHEVILRLKLDSGHYYLNPANIAARTDFANKRSIGKWEVEVRIPFSESSSLIENDAIGNVKLYDLSYIILSMDKAVFGDVRAQDSRKSAKLSPDNAVALKTYLSQYLIFLKHAGYHVFYTLPDFDDIKGTDPINYSLATRADGVPILSITVENMTKYLASRWTEATYLFDKSAKFRYLFEVQNAADDVKFSISFRPPIVKALCEHEVAFIFDIKKLQFVKANSVTVPFDDWKVAFLIRTDLEHSKAGQMLRINVSTAQYYSYLSTTRTTLTAEGEALQQLLIKYLRATYLKQFETIHDALIYDSGFVQPPPPPRRQPRLRPEDTEVGCWAPSGCPHSGSKGHVCWGLVISQMIDFKGVLPWDFTTSVTQGALNAQFAWFWKRAKAELDVLKDDTHLGPEHVLSRFRYIYGEHVCFEASFKASQIQLVCSKGSRTAIIHVFVEKGKLKPLLEGKTEPDISAEDYPFGAWRLAFRVPLALRSCATTSDLPGFVHTHFGRSDFRNFKQLVLNFESASFVDIDPMVPEDSDEDVEGLLSGEYHRALVAYFKTKYFPGLVNNGHHILYTIPVGYSLDSLSLTALDWQICSIPFGAKEDQFREGIGGRYERNAILFLGMTGHHPRPKLTEYPFWITAGFDSKIPSATAVLSREIGVDGLLVPLLSEINRDTTVVLGSPRFEKGLWIPDVTTWGYQAAQRQGEDCKFKFVEDGVANALNYAWSNVESWKYERGPANAAHSSWSISCSTLNKLSIPTGTVNGPCAITLEGHTTLKLDSDFKTDSSQSPWSSEVQGDWSTTITLEQDANGIKLTTPSKGDIAVRYTKGPADTASSGNPNALDAAQLLQEQLQKAHAGHLVTGLQGAFDGVWGYLFASASSPNAEGVQAGALCARRPVFTKGGSFILELHQYEVAQTQWASIPVPNFPPGEIASRKMIQLMDVINTATSQYGDAGTRTPVLASNLNLTRRGGRPI</sequence>
<comment type="caution">
    <text evidence="1">The sequence shown here is derived from an EMBL/GenBank/DDBJ whole genome shotgun (WGS) entry which is preliminary data.</text>
</comment>
<gene>
    <name evidence="1" type="ORF">EWM64_g1907</name>
</gene>
<dbReference type="STRING" id="135208.A0A4Z0A6Z8"/>
<dbReference type="AlphaFoldDB" id="A0A4Z0A6Z8"/>
<evidence type="ECO:0000313" key="2">
    <source>
        <dbReference type="Proteomes" id="UP000298061"/>
    </source>
</evidence>
<evidence type="ECO:0000313" key="1">
    <source>
        <dbReference type="EMBL" id="TFY82107.1"/>
    </source>
</evidence>